<accession>A0A1K2IEV4</accession>
<organism evidence="1 2">
    <name type="scientific">Flaviramulus basaltis</name>
    <dbReference type="NCBI Taxonomy" id="369401"/>
    <lineage>
        <taxon>Bacteria</taxon>
        <taxon>Pseudomonadati</taxon>
        <taxon>Bacteroidota</taxon>
        <taxon>Flavobacteriia</taxon>
        <taxon>Flavobacteriales</taxon>
        <taxon>Flavobacteriaceae</taxon>
        <taxon>Flaviramulus</taxon>
    </lineage>
</organism>
<dbReference type="EMBL" id="FPKV01000001">
    <property type="protein sequence ID" value="SFZ90919.1"/>
    <property type="molecule type" value="Genomic_DNA"/>
</dbReference>
<gene>
    <name evidence="1" type="ORF">SAMN05428642_1011244</name>
</gene>
<dbReference type="STRING" id="369401.SAMN05428642_1011244"/>
<evidence type="ECO:0000313" key="2">
    <source>
        <dbReference type="Proteomes" id="UP000182544"/>
    </source>
</evidence>
<keyword evidence="2" id="KW-1185">Reference proteome</keyword>
<dbReference type="Proteomes" id="UP000182544">
    <property type="component" value="Unassembled WGS sequence"/>
</dbReference>
<sequence>MFKESVMVKLTNFSEFMCKMRCKNENYFPLKFTF</sequence>
<protein>
    <submittedName>
        <fullName evidence="1">Uncharacterized protein</fullName>
    </submittedName>
</protein>
<dbReference type="AlphaFoldDB" id="A0A1K2IEV4"/>
<proteinExistence type="predicted"/>
<reference evidence="1 2" key="1">
    <citation type="submission" date="2016-10" db="EMBL/GenBank/DDBJ databases">
        <authorList>
            <person name="de Groot N.N."/>
        </authorList>
    </citation>
    <scope>NUCLEOTIDE SEQUENCE [LARGE SCALE GENOMIC DNA]</scope>
    <source>
        <strain evidence="1 2">DSM 18180</strain>
    </source>
</reference>
<name>A0A1K2IEV4_9FLAO</name>
<evidence type="ECO:0000313" key="1">
    <source>
        <dbReference type="EMBL" id="SFZ90919.1"/>
    </source>
</evidence>